<proteinExistence type="predicted"/>
<comment type="caution">
    <text evidence="3">The sequence shown here is derived from an EMBL/GenBank/DDBJ whole genome shotgun (WGS) entry which is preliminary data.</text>
</comment>
<dbReference type="SUPFAM" id="SSF55729">
    <property type="entry name" value="Acyl-CoA N-acyltransferases (Nat)"/>
    <property type="match status" value="1"/>
</dbReference>
<name>A0A6I3XET3_9BURK</name>
<dbReference type="Proteomes" id="UP000431684">
    <property type="component" value="Unassembled WGS sequence"/>
</dbReference>
<dbReference type="InterPro" id="IPR038740">
    <property type="entry name" value="BioF2-like_GNAT_dom"/>
</dbReference>
<reference evidence="3 4" key="1">
    <citation type="submission" date="2019-11" db="EMBL/GenBank/DDBJ databases">
        <title>Draft Genome Sequences of Six Type Strains of the Genus Massilia.</title>
        <authorList>
            <person name="Miess H."/>
            <person name="Frediansyah A."/>
            <person name="Goeker M."/>
            <person name="Gross H."/>
        </authorList>
    </citation>
    <scope>NUCLEOTIDE SEQUENCE [LARGE SCALE GENOMIC DNA]</scope>
    <source>
        <strain evidence="3 4">DSM 17513</strain>
    </source>
</reference>
<dbReference type="Pfam" id="PF13480">
    <property type="entry name" value="Acetyltransf_6"/>
    <property type="match status" value="1"/>
</dbReference>
<evidence type="ECO:0000313" key="4">
    <source>
        <dbReference type="Proteomes" id="UP000431684"/>
    </source>
</evidence>
<dbReference type="EMBL" id="WNWM01000002">
    <property type="protein sequence ID" value="MUI13020.1"/>
    <property type="molecule type" value="Genomic_DNA"/>
</dbReference>
<dbReference type="GO" id="GO:0016740">
    <property type="term" value="F:transferase activity"/>
    <property type="evidence" value="ECO:0007669"/>
    <property type="project" value="UniProtKB-KW"/>
</dbReference>
<feature type="region of interest" description="Disordered" evidence="1">
    <location>
        <begin position="1"/>
        <end position="29"/>
    </location>
</feature>
<gene>
    <name evidence="3" type="ORF">GJV26_11190</name>
</gene>
<protein>
    <submittedName>
        <fullName evidence="3">GNAT family N-acetyltransferase</fullName>
    </submittedName>
</protein>
<evidence type="ECO:0000313" key="3">
    <source>
        <dbReference type="EMBL" id="MUI13020.1"/>
    </source>
</evidence>
<organism evidence="3 4">
    <name type="scientific">Pseudoduganella dura</name>
    <dbReference type="NCBI Taxonomy" id="321982"/>
    <lineage>
        <taxon>Bacteria</taxon>
        <taxon>Pseudomonadati</taxon>
        <taxon>Pseudomonadota</taxon>
        <taxon>Betaproteobacteria</taxon>
        <taxon>Burkholderiales</taxon>
        <taxon>Oxalobacteraceae</taxon>
        <taxon>Telluria group</taxon>
        <taxon>Pseudoduganella</taxon>
    </lineage>
</organism>
<sequence>MAAALHAARSGHQRYRMGRRGSRMGVSPASGAGFNDRAERFGRIHAGRPTPPFVRNLATEPTLLRHGGLTFPCTINHAEPDNAWVCSPVATYGSYVIEEIGRTVPPPFAWPLQALCRGYRGVLSLARADQAVAINNWMLSTNLYPAFEPARDADALAGIVDEALRRWPGHAIWFRSLNARHDGAWIAALRGLGFDLLPSRQVYLFDDLPRARHANLRRDLKLLGGTPLAARVSADFGPADFARAEALYGCLYLDKYSRLNPHYTAAFMERWHAAGLLDFWGLCDGGVLQAVVGTFRQGGTITAPIVGYDTALPQALGLYRLLMAHVLDTARRDGLQVNLSAGAARFKRLRGGRPALEYSAVLSRHLPAPRRAALRALRGMAEGIGVPMMRRLEL</sequence>
<evidence type="ECO:0000256" key="1">
    <source>
        <dbReference type="SAM" id="MobiDB-lite"/>
    </source>
</evidence>
<keyword evidence="3" id="KW-0808">Transferase</keyword>
<accession>A0A6I3XET3</accession>
<dbReference type="AlphaFoldDB" id="A0A6I3XET3"/>
<feature type="compositionally biased region" description="Basic residues" evidence="1">
    <location>
        <begin position="9"/>
        <end position="22"/>
    </location>
</feature>
<dbReference type="InterPro" id="IPR016181">
    <property type="entry name" value="Acyl_CoA_acyltransferase"/>
</dbReference>
<dbReference type="OrthoDB" id="9809725at2"/>
<keyword evidence="4" id="KW-1185">Reference proteome</keyword>
<feature type="domain" description="BioF2-like acetyltransferase" evidence="2">
    <location>
        <begin position="212"/>
        <end position="348"/>
    </location>
</feature>
<evidence type="ECO:0000259" key="2">
    <source>
        <dbReference type="Pfam" id="PF13480"/>
    </source>
</evidence>